<name>A0A016TYV8_9BILA</name>
<comment type="caution">
    <text evidence="1">The sequence shown here is derived from an EMBL/GenBank/DDBJ whole genome shotgun (WGS) entry which is preliminary data.</text>
</comment>
<evidence type="ECO:0000313" key="1">
    <source>
        <dbReference type="EMBL" id="EYC08249.1"/>
    </source>
</evidence>
<evidence type="ECO:0008006" key="3">
    <source>
        <dbReference type="Google" id="ProtNLM"/>
    </source>
</evidence>
<proteinExistence type="predicted"/>
<gene>
    <name evidence="1" type="primary">Acey_s0067.g70</name>
    <name evidence="1" type="ORF">Y032_0067g70</name>
</gene>
<keyword evidence="2" id="KW-1185">Reference proteome</keyword>
<dbReference type="AlphaFoldDB" id="A0A016TYV8"/>
<reference evidence="2" key="1">
    <citation type="journal article" date="2015" name="Nat. Genet.">
        <title>The genome and transcriptome of the zoonotic hookworm Ancylostoma ceylanicum identify infection-specific gene families.</title>
        <authorList>
            <person name="Schwarz E.M."/>
            <person name="Hu Y."/>
            <person name="Antoshechkin I."/>
            <person name="Miller M.M."/>
            <person name="Sternberg P.W."/>
            <person name="Aroian R.V."/>
        </authorList>
    </citation>
    <scope>NUCLEOTIDE SEQUENCE</scope>
    <source>
        <strain evidence="2">HY135</strain>
    </source>
</reference>
<dbReference type="EMBL" id="JARK01001403">
    <property type="protein sequence ID" value="EYC08249.1"/>
    <property type="molecule type" value="Genomic_DNA"/>
</dbReference>
<dbReference type="OrthoDB" id="5859573at2759"/>
<evidence type="ECO:0000313" key="2">
    <source>
        <dbReference type="Proteomes" id="UP000024635"/>
    </source>
</evidence>
<accession>A0A016TYV8</accession>
<sequence>MRIKLERRRIPYGHTHCAYNDWPGVRLHAGRSSISPRTAAAWKCAMFGENRFILSTVCIHLAQVICSTIACTFTNVNGNFNATVKYEIMLGSEDLCLTACYDEYDCTFVEYFQGSCTVYENGSEDHFGRGKVFELDRQLSRGSCSRSLVVGPTVEFRTIVSDREDNMTNCSGSPNSKTMINVFRQNNLLRFYSNSETLLANGRKPFRRLVFATNPQKHCTSVPIFTRANHRRLYFGSAYNVTGYIFLNAFAFTQRCVCEANACCGLCQYREYVLAHDIYVYDTSPILSNSDVNQSFFIVGEEGRDCAL</sequence>
<organism evidence="1 2">
    <name type="scientific">Ancylostoma ceylanicum</name>
    <dbReference type="NCBI Taxonomy" id="53326"/>
    <lineage>
        <taxon>Eukaryota</taxon>
        <taxon>Metazoa</taxon>
        <taxon>Ecdysozoa</taxon>
        <taxon>Nematoda</taxon>
        <taxon>Chromadorea</taxon>
        <taxon>Rhabditida</taxon>
        <taxon>Rhabditina</taxon>
        <taxon>Rhabditomorpha</taxon>
        <taxon>Strongyloidea</taxon>
        <taxon>Ancylostomatidae</taxon>
        <taxon>Ancylostomatinae</taxon>
        <taxon>Ancylostoma</taxon>
    </lineage>
</organism>
<dbReference type="Proteomes" id="UP000024635">
    <property type="component" value="Unassembled WGS sequence"/>
</dbReference>
<protein>
    <recommendedName>
        <fullName evidence="3">PAN domain protein</fullName>
    </recommendedName>
</protein>